<evidence type="ECO:0000313" key="8">
    <source>
        <dbReference type="EMBL" id="MBR7833706.1"/>
    </source>
</evidence>
<feature type="transmembrane region" description="Helical" evidence="6">
    <location>
        <begin position="78"/>
        <end position="101"/>
    </location>
</feature>
<dbReference type="GO" id="GO:0140359">
    <property type="term" value="F:ABC-type transporter activity"/>
    <property type="evidence" value="ECO:0007669"/>
    <property type="project" value="InterPro"/>
</dbReference>
<dbReference type="InterPro" id="IPR051784">
    <property type="entry name" value="Nod_factor_ABC_transporter"/>
</dbReference>
<reference evidence="8" key="1">
    <citation type="submission" date="2021-04" db="EMBL/GenBank/DDBJ databases">
        <title>Genome based classification of Actinospica acidithermotolerans sp. nov., an actinobacterium isolated from an Indonesian hot spring.</title>
        <authorList>
            <person name="Kusuma A.B."/>
            <person name="Putra K.E."/>
            <person name="Nafisah S."/>
            <person name="Loh J."/>
            <person name="Nouioui I."/>
            <person name="Goodfellow M."/>
        </authorList>
    </citation>
    <scope>NUCLEOTIDE SEQUENCE</scope>
    <source>
        <strain evidence="8">CSCA 57</strain>
    </source>
</reference>
<name>A0A941EM86_9ACTN</name>
<proteinExistence type="inferred from homology"/>
<dbReference type="PIRSF" id="PIRSF006648">
    <property type="entry name" value="DrrB"/>
    <property type="match status" value="1"/>
</dbReference>
<dbReference type="InterPro" id="IPR000412">
    <property type="entry name" value="ABC_2_transport"/>
</dbReference>
<feature type="domain" description="ABC transmembrane type-2" evidence="7">
    <location>
        <begin position="39"/>
        <end position="268"/>
    </location>
</feature>
<dbReference type="AlphaFoldDB" id="A0A941EM86"/>
<comment type="caution">
    <text evidence="8">The sequence shown here is derived from an EMBL/GenBank/DDBJ whole genome shotgun (WGS) entry which is preliminary data.</text>
</comment>
<evidence type="ECO:0000256" key="5">
    <source>
        <dbReference type="ARBA" id="ARBA00023251"/>
    </source>
</evidence>
<feature type="transmembrane region" description="Helical" evidence="6">
    <location>
        <begin position="242"/>
        <end position="261"/>
    </location>
</feature>
<feature type="transmembrane region" description="Helical" evidence="6">
    <location>
        <begin position="135"/>
        <end position="152"/>
    </location>
</feature>
<evidence type="ECO:0000256" key="2">
    <source>
        <dbReference type="ARBA" id="ARBA00022692"/>
    </source>
</evidence>
<feature type="transmembrane region" description="Helical" evidence="6">
    <location>
        <begin position="158"/>
        <end position="178"/>
    </location>
</feature>
<dbReference type="PRINTS" id="PR00164">
    <property type="entry name" value="ABC2TRNSPORT"/>
</dbReference>
<evidence type="ECO:0000256" key="1">
    <source>
        <dbReference type="ARBA" id="ARBA00004141"/>
    </source>
</evidence>
<evidence type="ECO:0000256" key="3">
    <source>
        <dbReference type="ARBA" id="ARBA00022989"/>
    </source>
</evidence>
<dbReference type="EMBL" id="JAGSOG010000037">
    <property type="protein sequence ID" value="MBR7833706.1"/>
    <property type="molecule type" value="Genomic_DNA"/>
</dbReference>
<keyword evidence="9" id="KW-1185">Reference proteome</keyword>
<dbReference type="GO" id="GO:0046677">
    <property type="term" value="P:response to antibiotic"/>
    <property type="evidence" value="ECO:0007669"/>
    <property type="project" value="UniProtKB-KW"/>
</dbReference>
<comment type="similarity">
    <text evidence="6">Belongs to the ABC-2 integral membrane protein family.</text>
</comment>
<dbReference type="Pfam" id="PF01061">
    <property type="entry name" value="ABC2_membrane"/>
    <property type="match status" value="1"/>
</dbReference>
<keyword evidence="6" id="KW-1003">Cell membrane</keyword>
<dbReference type="InterPro" id="IPR047817">
    <property type="entry name" value="ABC2_TM_bact-type"/>
</dbReference>
<dbReference type="GO" id="GO:0043190">
    <property type="term" value="C:ATP-binding cassette (ABC) transporter complex"/>
    <property type="evidence" value="ECO:0007669"/>
    <property type="project" value="InterPro"/>
</dbReference>
<evidence type="ECO:0000256" key="6">
    <source>
        <dbReference type="RuleBase" id="RU361157"/>
    </source>
</evidence>
<sequence length="271" mass="29459">MTSLALQPRVVPRLPGAFGTRRSTHVVERNMTAYRRMWLMLLTGVFEPIFYLLSLGVGLGKLIPDVAGPTGPVKYVDFVAPALLATAAMNGAMYDSTFGIFHRLKYDKVYDAILATPLTAPDIALGELIWCLMRGGLYAVAFTAVVACFGVLTSPWAVLAVPAALLIGVGFAGLGMAVATFMRSWQDFEIITLLMMPMFLFSTTFFPLGVYPRGLQLFVEATPLYQGIEIVRGLMLGDVGPILALRALYLAVMAVLGLWIASRRFGKLLLA</sequence>
<feature type="transmembrane region" description="Helical" evidence="6">
    <location>
        <begin position="190"/>
        <end position="210"/>
    </location>
</feature>
<dbReference type="PANTHER" id="PTHR43229:SF2">
    <property type="entry name" value="NODULATION PROTEIN J"/>
    <property type="match status" value="1"/>
</dbReference>
<dbReference type="RefSeq" id="WP_212528225.1">
    <property type="nucleotide sequence ID" value="NZ_JAGSOG010000037.1"/>
</dbReference>
<dbReference type="PROSITE" id="PS51012">
    <property type="entry name" value="ABC_TM2"/>
    <property type="match status" value="1"/>
</dbReference>
<keyword evidence="3 6" id="KW-1133">Transmembrane helix</keyword>
<dbReference type="InterPro" id="IPR013525">
    <property type="entry name" value="ABC2_TM"/>
</dbReference>
<organism evidence="8 9">
    <name type="scientific">Actinospica durhamensis</name>
    <dbReference type="NCBI Taxonomy" id="1508375"/>
    <lineage>
        <taxon>Bacteria</taxon>
        <taxon>Bacillati</taxon>
        <taxon>Actinomycetota</taxon>
        <taxon>Actinomycetes</taxon>
        <taxon>Catenulisporales</taxon>
        <taxon>Actinospicaceae</taxon>
        <taxon>Actinospica</taxon>
    </lineage>
</organism>
<evidence type="ECO:0000313" key="9">
    <source>
        <dbReference type="Proteomes" id="UP000675781"/>
    </source>
</evidence>
<accession>A0A941EM86</accession>
<keyword evidence="4 6" id="KW-0472">Membrane</keyword>
<dbReference type="PANTHER" id="PTHR43229">
    <property type="entry name" value="NODULATION PROTEIN J"/>
    <property type="match status" value="1"/>
</dbReference>
<keyword evidence="6" id="KW-0813">Transport</keyword>
<protein>
    <recommendedName>
        <fullName evidence="6">Transport permease protein</fullName>
    </recommendedName>
</protein>
<keyword evidence="5" id="KW-0046">Antibiotic resistance</keyword>
<comment type="subcellular location">
    <subcellularLocation>
        <location evidence="6">Cell membrane</location>
        <topology evidence="6">Multi-pass membrane protein</topology>
    </subcellularLocation>
    <subcellularLocation>
        <location evidence="1">Membrane</location>
        <topology evidence="1">Multi-pass membrane protein</topology>
    </subcellularLocation>
</comment>
<dbReference type="Proteomes" id="UP000675781">
    <property type="component" value="Unassembled WGS sequence"/>
</dbReference>
<evidence type="ECO:0000259" key="7">
    <source>
        <dbReference type="PROSITE" id="PS51012"/>
    </source>
</evidence>
<gene>
    <name evidence="8" type="ORF">KDL01_10550</name>
</gene>
<feature type="transmembrane region" description="Helical" evidence="6">
    <location>
        <begin position="38"/>
        <end position="58"/>
    </location>
</feature>
<keyword evidence="2 6" id="KW-0812">Transmembrane</keyword>
<evidence type="ECO:0000256" key="4">
    <source>
        <dbReference type="ARBA" id="ARBA00023136"/>
    </source>
</evidence>